<dbReference type="STRING" id="1457154.CAPSK01_000952"/>
<comment type="caution">
    <text evidence="1">The sequence shown here is derived from an EMBL/GenBank/DDBJ whole genome shotgun (WGS) entry which is preliminary data.</text>
</comment>
<accession>A0A084Y433</accession>
<dbReference type="EMBL" id="JDSS02000015">
    <property type="protein sequence ID" value="KFB69477.1"/>
    <property type="molecule type" value="Genomic_DNA"/>
</dbReference>
<proteinExistence type="predicted"/>
<dbReference type="AlphaFoldDB" id="A0A084Y433"/>
<sequence length="91" mass="9376">MLEEWIVYGAVICATIYATRRLLPGVLRAALAERCVAWAQRLGLAPAGAGSSGREASHKAGSACGGCTGCSGCATKQVPRRVMIIKSPGKS</sequence>
<evidence type="ECO:0000313" key="1">
    <source>
        <dbReference type="EMBL" id="KFB69477.1"/>
    </source>
</evidence>
<evidence type="ECO:0000313" key="2">
    <source>
        <dbReference type="Proteomes" id="UP000019812"/>
    </source>
</evidence>
<dbReference type="RefSeq" id="WP_034922901.1">
    <property type="nucleotide sequence ID" value="NZ_JDSS02000015.1"/>
</dbReference>
<gene>
    <name evidence="1" type="ORF">CAPSK01_000952</name>
</gene>
<reference evidence="1 2" key="1">
    <citation type="submission" date="2014-07" db="EMBL/GenBank/DDBJ databases">
        <title>Expanding our view of genomic diversity in Candidatus Accumulibacter clades.</title>
        <authorList>
            <person name="Skennerton C.T."/>
            <person name="Barr J.J."/>
            <person name="Slater F.R."/>
            <person name="Bond P.L."/>
            <person name="Tyson G.W."/>
        </authorList>
    </citation>
    <scope>NUCLEOTIDE SEQUENCE [LARGE SCALE GENOMIC DNA]</scope>
    <source>
        <strain evidence="2">SK-01</strain>
    </source>
</reference>
<dbReference type="Proteomes" id="UP000019812">
    <property type="component" value="Unassembled WGS sequence"/>
</dbReference>
<protein>
    <submittedName>
        <fullName evidence="1">Uncharacterized protein</fullName>
    </submittedName>
</protein>
<organism evidence="1 2">
    <name type="scientific">Candidatus Accumulibacter vicinus</name>
    <dbReference type="NCBI Taxonomy" id="2954382"/>
    <lineage>
        <taxon>Bacteria</taxon>
        <taxon>Pseudomonadati</taxon>
        <taxon>Pseudomonadota</taxon>
        <taxon>Betaproteobacteria</taxon>
        <taxon>Candidatus Accumulibacter</taxon>
    </lineage>
</organism>
<name>A0A084Y433_9PROT</name>